<name>S3MTC0_9GAMM</name>
<evidence type="ECO:0000313" key="2">
    <source>
        <dbReference type="Proteomes" id="UP000014568"/>
    </source>
</evidence>
<dbReference type="AlphaFoldDB" id="S3MTC0"/>
<comment type="caution">
    <text evidence="1">The sequence shown here is derived from an EMBL/GenBank/DDBJ whole genome shotgun (WGS) entry which is preliminary data.</text>
</comment>
<dbReference type="OrthoDB" id="6713262at2"/>
<sequence>MLGWVLLFLLIVVCLYLLIRWQSKHAVKNNVQSKPKKIKSMWSGRKKSTEPTITESELLPEQLAQLAEDRLRFDQVAELLFEQRQHIISRVLAEQIQQRFLNKMPAKCLSQVVDYDLGEWSVYWSFEQQSLEYYVGRYGIFYTHVDRFGQEHKREKH</sequence>
<dbReference type="eggNOG" id="ENOG5031RKP">
    <property type="taxonomic scope" value="Bacteria"/>
</dbReference>
<dbReference type="HOGENOM" id="CLU_121286_0_0_6"/>
<evidence type="ECO:0000313" key="1">
    <source>
        <dbReference type="EMBL" id="EPF70847.1"/>
    </source>
</evidence>
<proteinExistence type="predicted"/>
<reference evidence="1 2" key="1">
    <citation type="submission" date="2013-06" db="EMBL/GenBank/DDBJ databases">
        <title>The Genome Sequence of Acinetobacter rudis CIP 110305.</title>
        <authorList>
            <consortium name="The Broad Institute Genome Sequencing Platform"/>
            <consortium name="The Broad Institute Genome Sequencing Center for Infectious Disease"/>
            <person name="Cerqueira G."/>
            <person name="Feldgarden M."/>
            <person name="Courvalin P."/>
            <person name="Perichon B."/>
            <person name="Grillot-Courvalin C."/>
            <person name="Clermont D."/>
            <person name="Rocha E."/>
            <person name="Yoon E.-J."/>
            <person name="Nemec A."/>
            <person name="Young S.K."/>
            <person name="Zeng Q."/>
            <person name="Gargeya S."/>
            <person name="Fitzgerald M."/>
            <person name="Abouelleil A."/>
            <person name="Alvarado L."/>
            <person name="Berlin A.M."/>
            <person name="Chapman S.B."/>
            <person name="Dewar J."/>
            <person name="Goldberg J."/>
            <person name="Griggs A."/>
            <person name="Gujja S."/>
            <person name="Hansen M."/>
            <person name="Howarth C."/>
            <person name="Imamovic A."/>
            <person name="Larimer J."/>
            <person name="McCowan C."/>
            <person name="Murphy C."/>
            <person name="Pearson M."/>
            <person name="Priest M."/>
            <person name="Roberts A."/>
            <person name="Saif S."/>
            <person name="Shea T."/>
            <person name="Sykes S."/>
            <person name="Wortman J."/>
            <person name="Nusbaum C."/>
            <person name="Birren B."/>
        </authorList>
    </citation>
    <scope>NUCLEOTIDE SEQUENCE [LARGE SCALE GENOMIC DNA]</scope>
    <source>
        <strain evidence="1 2">CIP 110305</strain>
    </source>
</reference>
<dbReference type="PATRIC" id="fig|421052.3.peg.2822"/>
<protein>
    <submittedName>
        <fullName evidence="1">Uncharacterized protein</fullName>
    </submittedName>
</protein>
<accession>S3MTC0</accession>
<dbReference type="RefSeq" id="WP_016657270.1">
    <property type="nucleotide sequence ID" value="NZ_KE340354.1"/>
</dbReference>
<dbReference type="Proteomes" id="UP000014568">
    <property type="component" value="Unassembled WGS sequence"/>
</dbReference>
<dbReference type="EMBL" id="ATGI01000035">
    <property type="protein sequence ID" value="EPF70847.1"/>
    <property type="molecule type" value="Genomic_DNA"/>
</dbReference>
<keyword evidence="2" id="KW-1185">Reference proteome</keyword>
<organism evidence="1 2">
    <name type="scientific">Acinetobacter rudis CIP 110305</name>
    <dbReference type="NCBI Taxonomy" id="421052"/>
    <lineage>
        <taxon>Bacteria</taxon>
        <taxon>Pseudomonadati</taxon>
        <taxon>Pseudomonadota</taxon>
        <taxon>Gammaproteobacteria</taxon>
        <taxon>Moraxellales</taxon>
        <taxon>Moraxellaceae</taxon>
        <taxon>Acinetobacter</taxon>
    </lineage>
</organism>
<gene>
    <name evidence="1" type="ORF">F945_02886</name>
</gene>